<dbReference type="GO" id="GO:0006351">
    <property type="term" value="P:DNA-templated transcription"/>
    <property type="evidence" value="ECO:0007669"/>
    <property type="project" value="UniProtKB-UniRule"/>
</dbReference>
<dbReference type="Pfam" id="PF04997">
    <property type="entry name" value="RNA_pol_Rpb1_1"/>
    <property type="match status" value="2"/>
</dbReference>
<dbReference type="Gene3D" id="4.10.860.120">
    <property type="entry name" value="RNA polymerase II, clamp domain"/>
    <property type="match status" value="1"/>
</dbReference>
<dbReference type="SMART" id="SM00663">
    <property type="entry name" value="RPOLA_N"/>
    <property type="match status" value="1"/>
</dbReference>
<dbReference type="GO" id="GO:0000287">
    <property type="term" value="F:magnesium ion binding"/>
    <property type="evidence" value="ECO:0007669"/>
    <property type="project" value="UniProtKB-UniRule"/>
</dbReference>
<comment type="cofactor">
    <cofactor evidence="9">
        <name>Mg(2+)</name>
        <dbReference type="ChEBI" id="CHEBI:18420"/>
    </cofactor>
    <text evidence="9">Binds 1 Mg(2+) ion per subunit.</text>
</comment>
<keyword evidence="3 9" id="KW-0240">DNA-directed RNA polymerase</keyword>
<dbReference type="Pfam" id="PF00623">
    <property type="entry name" value="RNA_pol_Rpb1_2"/>
    <property type="match status" value="1"/>
</dbReference>
<evidence type="ECO:0000256" key="11">
    <source>
        <dbReference type="SAM" id="Coils"/>
    </source>
</evidence>
<gene>
    <name evidence="9" type="primary">rpoC</name>
    <name evidence="13" type="ORF">CUN50_03120</name>
</gene>
<evidence type="ECO:0000259" key="12">
    <source>
        <dbReference type="SMART" id="SM00663"/>
    </source>
</evidence>
<feature type="coiled-coil region" evidence="11">
    <location>
        <begin position="147"/>
        <end position="222"/>
    </location>
</feature>
<sequence>MEAKDFSALRISLASPKDIESWSYGEVTKPETINYRRLRPEKDGLFCEAIFGPTKDWQCYCGKYKNVRHKGVICDKCGVEVTRAAVRRERMGHIKLAAPVAHVWYTRRVPSYMGMLLDVSRRNLDRVLYFAQYVITEVNEEARARKLQEIDQEIARQESEADSELDSQIERIKESRDIDLNQLQAQIDEINDRFNEERDRLTDEVMREAQSLQRRIEALRGQMLTEPLVFESASEMIADAGEVVTNEMFSRIQAVVTARLSEIQTDIETRRRQEIDQLDLMADARTATAAEEIDVLQDERRARLTKARATAMEARQELQSLQVLTFLSESRYAELKKRYGNVFSAEMGAEAFYKILSKLDLDKLSKELWEEVRTTRSKQRKKKATKRLRVVESLRKSGNRPEWMILQVLPVIPPDLRPMVQLDGGRFATSDLNDLYRRVINRNNRLKRLIELGAPEVIVRNEKRMLQEAVDSLIDNSHRSNKVLSRRGRRELKSLSDMLKGKKGRFRRNLLGKRVDYSGRSVIVIGPKLKLHQCGLPKTMALELYRPFVIGRLMKYGHTSNVKGAKRLIEKERPEVWEVLEEVIKERPVLLNRAPTLHRLGIQAFEPQLVEGKAIQIHPLVCSAFNADFDGDQMAVHVPLSDKAVEEARNLMLSTKNLLKPADGQPIVGPAKDMVLGVYYLTMDPTADIVARKERADEFRSQANLKQGGYRIGVARNSSGHHWLLQHELDQGNAVSVYAPIEPPVNEQGQKIGKATPSEIVLLNAVLNGEVDCALINGYEFQQLCKKRPEFAEALVLTNLSDRRKVVDMDEVEYLYNLGLVTLHTPIILGNYYDNREPQPKPELTTIGRALFNRILPDEARFVQDTLGKKQLQDLVAKLYQRFGPERTTDIVDAIKDIGFHYATVSGTTIAVSDLTVPAEREEILRQANAEIDMLERDFRRGMLTEEERYQRTVDKWKEAKDRLSDMIRDALDPFGHIAIMAVSGATKGGFGPITQLAGMRGLMTDPSGRIIELPIRSHFRMGLTALEYFISTHGTRKGLADTALRTADAGYLTRRLVDVAQDVIVNRLDCGTERGITIRKSDNVAGQKVQERIVGRCAARAHYHPKTGELIIERNGLIDEDKAEELVASGLEEFYVRSPLTCALIHGICAYCYGRDLGRGEMVEIGAAVGIVAAQSIGEPGTQLTLRTFHTGGAAQASGDITSGLPRVEELFEARKKPKGEAVMTDIAGTLRLIKQDGVRIARVIQSQVFRDEYNIPSDWEILVADEQDVREGEVLARRLDEQGKEVETLVAKFSGTIYREGQTLYLRYERKEVSDQEIPSTARLMNGIYDGMEVYAGQQLTEGSKNPHRILRIQGKEACEMYLLSEVQDVYRNQGVNIADKHFEIIIRKMLSKVQITKSGGSDLLPGELVDHLQLLALNDELIKAGKEPAQGVPVLLGVTKAALSTDSFLSASSFQHTIKVLAGAAIEGKVDRLYGLKENVIIGKLIPAGTGFHTYRDRELVAPSVTLEAQGALDREAEVDLDMMQDSAYGDEGDANGL</sequence>
<comment type="subunit">
    <text evidence="9">The RNAP catalytic core consists of 2 alpha, 1 beta, 1 beta' and 1 omega subunit. When a sigma factor is associated with the core the holoenzyme is formed, which can initiate transcription.</text>
</comment>
<proteinExistence type="inferred from homology"/>
<reference evidence="13 14" key="1">
    <citation type="submission" date="2017-11" db="EMBL/GenBank/DDBJ databases">
        <title>Evolution of Phototrophy in the Chloroflexi Phylum Driven by Horizontal Gene Transfer.</title>
        <authorList>
            <person name="Ward L.M."/>
            <person name="Hemp J."/>
            <person name="Shih P.M."/>
            <person name="Mcglynn S.E."/>
            <person name="Fischer W."/>
        </authorList>
    </citation>
    <scope>NUCLEOTIDE SEQUENCE [LARGE SCALE GENOMIC DNA]</scope>
    <source>
        <strain evidence="13">CP1_1M</strain>
    </source>
</reference>
<dbReference type="Gene3D" id="1.10.40.90">
    <property type="match status" value="1"/>
</dbReference>
<feature type="binding site" evidence="9">
    <location>
        <position position="59"/>
    </location>
    <ligand>
        <name>Zn(2+)</name>
        <dbReference type="ChEBI" id="CHEBI:29105"/>
        <label>1</label>
    </ligand>
</feature>
<dbReference type="Pfam" id="PF04983">
    <property type="entry name" value="RNA_pol_Rpb1_3"/>
    <property type="match status" value="2"/>
</dbReference>
<dbReference type="GO" id="GO:0003677">
    <property type="term" value="F:DNA binding"/>
    <property type="evidence" value="ECO:0007669"/>
    <property type="project" value="UniProtKB-UniRule"/>
</dbReference>
<evidence type="ECO:0000256" key="3">
    <source>
        <dbReference type="ARBA" id="ARBA00022478"/>
    </source>
</evidence>
<evidence type="ECO:0000256" key="6">
    <source>
        <dbReference type="ARBA" id="ARBA00022723"/>
    </source>
</evidence>
<dbReference type="Gene3D" id="1.10.150.390">
    <property type="match status" value="1"/>
</dbReference>
<dbReference type="InterPro" id="IPR007066">
    <property type="entry name" value="RNA_pol_Rpb1_3"/>
</dbReference>
<feature type="binding site" evidence="9">
    <location>
        <position position="61"/>
    </location>
    <ligand>
        <name>Zn(2+)</name>
        <dbReference type="ChEBI" id="CHEBI:29105"/>
        <label>1</label>
    </ligand>
</feature>
<dbReference type="Gene3D" id="1.10.1790.20">
    <property type="match status" value="2"/>
</dbReference>
<dbReference type="Proteomes" id="UP000228947">
    <property type="component" value="Unassembled WGS sequence"/>
</dbReference>
<feature type="binding site" evidence="9">
    <location>
        <position position="77"/>
    </location>
    <ligand>
        <name>Zn(2+)</name>
        <dbReference type="ChEBI" id="CHEBI:29105"/>
        <label>1</label>
    </ligand>
</feature>
<dbReference type="GO" id="GO:0008270">
    <property type="term" value="F:zinc ion binding"/>
    <property type="evidence" value="ECO:0007669"/>
    <property type="project" value="UniProtKB-UniRule"/>
</dbReference>
<dbReference type="SUPFAM" id="SSF64484">
    <property type="entry name" value="beta and beta-prime subunits of DNA dependent RNA-polymerase"/>
    <property type="match status" value="1"/>
</dbReference>
<dbReference type="PANTHER" id="PTHR19376">
    <property type="entry name" value="DNA-DIRECTED RNA POLYMERASE"/>
    <property type="match status" value="1"/>
</dbReference>
<dbReference type="InterPro" id="IPR000722">
    <property type="entry name" value="RNA_pol_asu"/>
</dbReference>
<dbReference type="InterPro" id="IPR012754">
    <property type="entry name" value="DNA-dir_RpoC_beta_prime_bact"/>
</dbReference>
<dbReference type="Pfam" id="PF04998">
    <property type="entry name" value="RNA_pol_Rpb1_5"/>
    <property type="match status" value="1"/>
</dbReference>
<dbReference type="GO" id="GO:0000428">
    <property type="term" value="C:DNA-directed RNA polymerase complex"/>
    <property type="evidence" value="ECO:0007669"/>
    <property type="project" value="UniProtKB-KW"/>
</dbReference>
<comment type="caution">
    <text evidence="13">The sequence shown here is derived from an EMBL/GenBank/DDBJ whole genome shotgun (WGS) entry which is preliminary data.</text>
</comment>
<dbReference type="HAMAP" id="MF_01322">
    <property type="entry name" value="RNApol_bact_RpoC"/>
    <property type="match status" value="1"/>
</dbReference>
<keyword evidence="9" id="KW-0460">Magnesium</keyword>
<name>A0A2M8PYY7_9CHLR</name>
<keyword evidence="4 9" id="KW-0808">Transferase</keyword>
<dbReference type="Gene3D" id="1.10.274.100">
    <property type="entry name" value="RNA polymerase Rpb1, domain 3"/>
    <property type="match status" value="1"/>
</dbReference>
<dbReference type="EC" id="2.7.7.6" evidence="9"/>
<evidence type="ECO:0000256" key="10">
    <source>
        <dbReference type="RuleBase" id="RU004279"/>
    </source>
</evidence>
<keyword evidence="9" id="KW-0862">Zinc</keyword>
<keyword evidence="5 9" id="KW-0548">Nucleotidyltransferase</keyword>
<feature type="binding site" evidence="9">
    <location>
        <position position="1150"/>
    </location>
    <ligand>
        <name>Zn(2+)</name>
        <dbReference type="ChEBI" id="CHEBI:29105"/>
        <label>2</label>
    </ligand>
</feature>
<protein>
    <recommendedName>
        <fullName evidence="9">DNA-directed RNA polymerase subunit beta'</fullName>
        <shortName evidence="9">RNAP subunit beta'</shortName>
        <ecNumber evidence="9">2.7.7.6</ecNumber>
    </recommendedName>
    <alternativeName>
        <fullName evidence="9">RNA polymerase subunit beta'</fullName>
    </alternativeName>
    <alternativeName>
        <fullName evidence="9">Transcriptase subunit beta'</fullName>
    </alternativeName>
</protein>
<feature type="binding site" evidence="9">
    <location>
        <position position="630"/>
    </location>
    <ligand>
        <name>Mg(2+)</name>
        <dbReference type="ChEBI" id="CHEBI:18420"/>
    </ligand>
</feature>
<dbReference type="CDD" id="cd02655">
    <property type="entry name" value="RNAP_beta'_C"/>
    <property type="match status" value="1"/>
</dbReference>
<dbReference type="InterPro" id="IPR044893">
    <property type="entry name" value="RNA_pol_Rpb1_clamp_domain"/>
</dbReference>
<dbReference type="CDD" id="cd01609">
    <property type="entry name" value="RNAP_beta'_N"/>
    <property type="match status" value="1"/>
</dbReference>
<evidence type="ECO:0000313" key="14">
    <source>
        <dbReference type="Proteomes" id="UP000228947"/>
    </source>
</evidence>
<organism evidence="13 14">
    <name type="scientific">Candidatus Thermofonsia Clade 1 bacterium</name>
    <dbReference type="NCBI Taxonomy" id="2364210"/>
    <lineage>
        <taxon>Bacteria</taxon>
        <taxon>Bacillati</taxon>
        <taxon>Chloroflexota</taxon>
        <taxon>Candidatus Thermofontia</taxon>
        <taxon>Candidatus Thermofonsia Clade 1</taxon>
    </lineage>
</organism>
<dbReference type="Gene3D" id="2.40.40.20">
    <property type="match status" value="1"/>
</dbReference>
<dbReference type="InterPro" id="IPR038120">
    <property type="entry name" value="Rpb1_funnel_sf"/>
</dbReference>
<feature type="binding site" evidence="9">
    <location>
        <position position="1153"/>
    </location>
    <ligand>
        <name>Zn(2+)</name>
        <dbReference type="ChEBI" id="CHEBI:29105"/>
        <label>2</label>
    </ligand>
</feature>
<evidence type="ECO:0000313" key="13">
    <source>
        <dbReference type="EMBL" id="PJF42743.1"/>
    </source>
</evidence>
<dbReference type="EMBL" id="PGTL01000010">
    <property type="protein sequence ID" value="PJF42743.1"/>
    <property type="molecule type" value="Genomic_DNA"/>
</dbReference>
<keyword evidence="6 9" id="KW-0479">Metal-binding</keyword>
<feature type="domain" description="RNA polymerase N-terminal" evidence="12">
    <location>
        <begin position="402"/>
        <end position="682"/>
    </location>
</feature>
<feature type="binding site" evidence="9">
    <location>
        <position position="1143"/>
    </location>
    <ligand>
        <name>Zn(2+)</name>
        <dbReference type="ChEBI" id="CHEBI:29105"/>
        <label>2</label>
    </ligand>
</feature>
<dbReference type="InterPro" id="IPR045867">
    <property type="entry name" value="DNA-dir_RpoC_beta_prime"/>
</dbReference>
<evidence type="ECO:0000256" key="2">
    <source>
        <dbReference type="ARBA" id="ARBA00006460"/>
    </source>
</evidence>
<dbReference type="GO" id="GO:0003899">
    <property type="term" value="F:DNA-directed RNA polymerase activity"/>
    <property type="evidence" value="ECO:0007669"/>
    <property type="project" value="UniProtKB-UniRule"/>
</dbReference>
<comment type="catalytic activity">
    <reaction evidence="8 9 10">
        <text>RNA(n) + a ribonucleoside 5'-triphosphate = RNA(n+1) + diphosphate</text>
        <dbReference type="Rhea" id="RHEA:21248"/>
        <dbReference type="Rhea" id="RHEA-COMP:14527"/>
        <dbReference type="Rhea" id="RHEA-COMP:17342"/>
        <dbReference type="ChEBI" id="CHEBI:33019"/>
        <dbReference type="ChEBI" id="CHEBI:61557"/>
        <dbReference type="ChEBI" id="CHEBI:140395"/>
        <dbReference type="EC" id="2.7.7.6"/>
    </reaction>
</comment>
<dbReference type="InterPro" id="IPR006592">
    <property type="entry name" value="RNA_pol_N"/>
</dbReference>
<feature type="binding site" evidence="9">
    <location>
        <position position="1071"/>
    </location>
    <ligand>
        <name>Zn(2+)</name>
        <dbReference type="ChEBI" id="CHEBI:29105"/>
        <label>2</label>
    </ligand>
</feature>
<comment type="similarity">
    <text evidence="2 9 10">Belongs to the RNA polymerase beta' chain family.</text>
</comment>
<dbReference type="InterPro" id="IPR007081">
    <property type="entry name" value="RNA_pol_Rpb1_5"/>
</dbReference>
<keyword evidence="7 9" id="KW-0804">Transcription</keyword>
<keyword evidence="11" id="KW-0175">Coiled coil</keyword>
<accession>A0A2M8PYY7</accession>
<evidence type="ECO:0000256" key="4">
    <source>
        <dbReference type="ARBA" id="ARBA00022679"/>
    </source>
</evidence>
<evidence type="ECO:0000256" key="5">
    <source>
        <dbReference type="ARBA" id="ARBA00022695"/>
    </source>
</evidence>
<dbReference type="Pfam" id="PF05000">
    <property type="entry name" value="RNA_pol_Rpb1_4"/>
    <property type="match status" value="1"/>
</dbReference>
<comment type="cofactor">
    <cofactor evidence="9">
        <name>Zn(2+)</name>
        <dbReference type="ChEBI" id="CHEBI:29105"/>
    </cofactor>
    <text evidence="9">Binds 2 Zn(2+) ions per subunit.</text>
</comment>
<comment type="function">
    <text evidence="1 9 10">DNA-dependent RNA polymerase catalyzes the transcription of DNA into RNA using the four ribonucleoside triphosphates as substrates.</text>
</comment>
<feature type="binding site" evidence="9">
    <location>
        <position position="632"/>
    </location>
    <ligand>
        <name>Mg(2+)</name>
        <dbReference type="ChEBI" id="CHEBI:18420"/>
    </ligand>
</feature>
<feature type="binding site" evidence="9">
    <location>
        <position position="74"/>
    </location>
    <ligand>
        <name>Zn(2+)</name>
        <dbReference type="ChEBI" id="CHEBI:29105"/>
        <label>1</label>
    </ligand>
</feature>
<dbReference type="PANTHER" id="PTHR19376:SF54">
    <property type="entry name" value="DNA-DIRECTED RNA POLYMERASE SUBUNIT BETA"/>
    <property type="match status" value="1"/>
</dbReference>
<feature type="binding site" evidence="9">
    <location>
        <position position="628"/>
    </location>
    <ligand>
        <name>Mg(2+)</name>
        <dbReference type="ChEBI" id="CHEBI:18420"/>
    </ligand>
</feature>
<dbReference type="InterPro" id="IPR042102">
    <property type="entry name" value="RNA_pol_Rpb1_3_sf"/>
</dbReference>
<dbReference type="Gene3D" id="1.10.132.30">
    <property type="match status" value="1"/>
</dbReference>
<evidence type="ECO:0000256" key="7">
    <source>
        <dbReference type="ARBA" id="ARBA00023163"/>
    </source>
</evidence>
<evidence type="ECO:0000256" key="9">
    <source>
        <dbReference type="HAMAP-Rule" id="MF_01322"/>
    </source>
</evidence>
<evidence type="ECO:0000256" key="8">
    <source>
        <dbReference type="ARBA" id="ARBA00048552"/>
    </source>
</evidence>
<dbReference type="InterPro" id="IPR007083">
    <property type="entry name" value="RNA_pol_Rpb1_4"/>
</dbReference>
<evidence type="ECO:0000256" key="1">
    <source>
        <dbReference type="ARBA" id="ARBA00004026"/>
    </source>
</evidence>
<dbReference type="Gene3D" id="2.40.50.100">
    <property type="match status" value="2"/>
</dbReference>
<dbReference type="InterPro" id="IPR007080">
    <property type="entry name" value="RNA_pol_Rpb1_1"/>
</dbReference>